<evidence type="ECO:0000313" key="3">
    <source>
        <dbReference type="Proteomes" id="UP000007756"/>
    </source>
</evidence>
<dbReference type="PaxDb" id="722438-MPNE_0056"/>
<protein>
    <submittedName>
        <fullName evidence="2">FAD dependent oxidoreductase</fullName>
    </submittedName>
</protein>
<dbReference type="Proteomes" id="UP000007756">
    <property type="component" value="Chromosome"/>
</dbReference>
<dbReference type="Pfam" id="PF01266">
    <property type="entry name" value="DAO"/>
    <property type="match status" value="1"/>
</dbReference>
<dbReference type="NCBIfam" id="NF033460">
    <property type="entry name" value="glycerol3P_ox_II"/>
    <property type="match status" value="1"/>
</dbReference>
<dbReference type="EMBL" id="CP002077">
    <property type="protein sequence ID" value="ADK87224.1"/>
    <property type="molecule type" value="Genomic_DNA"/>
</dbReference>
<dbReference type="STRING" id="722438.F539_00275"/>
<dbReference type="Gene3D" id="3.50.50.60">
    <property type="entry name" value="FAD/NAD(P)-binding domain"/>
    <property type="match status" value="1"/>
</dbReference>
<gene>
    <name evidence="2" type="ordered locus">MPNE_0056</name>
</gene>
<evidence type="ECO:0000259" key="1">
    <source>
        <dbReference type="Pfam" id="PF01266"/>
    </source>
</evidence>
<reference evidence="2 3" key="1">
    <citation type="journal article" date="2010" name="Appl. Environ. Microbiol.">
        <title>Targeted chromosomal knockouts in Mycoplasma pneumoniae.</title>
        <authorList>
            <person name="Krishnakumar R."/>
            <person name="Assad-Garcia N."/>
            <person name="Benders G.A."/>
            <person name="Phan Q."/>
            <person name="Montague M.G."/>
            <person name="Glass J.I."/>
        </authorList>
    </citation>
    <scope>NUCLEOTIDE SEQUENCE [LARGE SCALE GENOMIC DNA]</scope>
    <source>
        <strain evidence="3">ATCC 15531 / DSM 22911 / NBRC 14401 / NCTC 10119 / FH</strain>
    </source>
</reference>
<name>A0A0H3DPW7_MYCPB</name>
<dbReference type="InterPro" id="IPR036188">
    <property type="entry name" value="FAD/NAD-bd_sf"/>
</dbReference>
<dbReference type="SUPFAM" id="SSF51905">
    <property type="entry name" value="FAD/NAD(P)-binding domain"/>
    <property type="match status" value="1"/>
</dbReference>
<feature type="domain" description="FAD dependent oxidoreductase" evidence="1">
    <location>
        <begin position="5"/>
        <end position="363"/>
    </location>
</feature>
<dbReference type="eggNOG" id="COG0579">
    <property type="taxonomic scope" value="Bacteria"/>
</dbReference>
<proteinExistence type="predicted"/>
<accession>A0A0H3DPW7</accession>
<dbReference type="SUPFAM" id="SSF54373">
    <property type="entry name" value="FAD-linked reductases, C-terminal domain"/>
    <property type="match status" value="1"/>
</dbReference>
<sequence>METRDVLIVGGGVIGCATAYELSQYKLKVTLVEKHHYLAQETSHANSGVIHTGIDPNPHKLTAKYNILGKKLWLNTYFKRLGFPRQKIRTLIVAFNEMEREQLEVLKQRGIANQINLEDIQMLSKEETLKLEPYVNPEIVAGLKVEGSWAIDPVLASKCLALAAQQNKVQICTNTEVTNISKQVDGTYLVWTNNETTPSFKVKKIIDAAGHYADYLAHLAKADDFEQTTRRGQYVVVTNQGELHLNSMVFMVPTIHGKGVIVSPMLDGNFLVGPTALDGVDKEATRYITKDAPCMLTKIGKHMVPSLNINNALISFAGSRPIDKATNDFIIRIAHNDPDFVILGGMKSPGLTAAPAIAREAVRLLNWKLTKKPNWNGKYNLPWI</sequence>
<dbReference type="GeneID" id="66609310"/>
<organism evidence="2 3">
    <name type="scientific">Mycoplasmoides pneumoniae (strain ATCC 15531 / DSM 23978 / CIP 103766 / NBRC 14401 / NCTC 10119 / FH)</name>
    <name type="common">Mycoplasma pneumoniae</name>
    <dbReference type="NCBI Taxonomy" id="722438"/>
    <lineage>
        <taxon>Bacteria</taxon>
        <taxon>Bacillati</taxon>
        <taxon>Mycoplasmatota</taxon>
        <taxon>Mycoplasmoidales</taxon>
        <taxon>Mycoplasmoidaceae</taxon>
        <taxon>Mycoplasmoides</taxon>
    </lineage>
</organism>
<dbReference type="Gene3D" id="3.30.9.10">
    <property type="entry name" value="D-Amino Acid Oxidase, subunit A, domain 2"/>
    <property type="match status" value="1"/>
</dbReference>
<dbReference type="RefSeq" id="WP_014325310.1">
    <property type="nucleotide sequence ID" value="NZ_CP010546.1"/>
</dbReference>
<dbReference type="PANTHER" id="PTHR42720">
    <property type="entry name" value="GLYCEROL-3-PHOSPHATE DEHYDROGENASE"/>
    <property type="match status" value="1"/>
</dbReference>
<dbReference type="AlphaFoldDB" id="A0A0H3DPW7"/>
<dbReference type="InterPro" id="IPR006076">
    <property type="entry name" value="FAD-dep_OxRdtase"/>
</dbReference>
<dbReference type="PATRIC" id="fig|722438.3.peg.53"/>
<evidence type="ECO:0000313" key="2">
    <source>
        <dbReference type="EMBL" id="ADK87224.1"/>
    </source>
</evidence>
<dbReference type="HOGENOM" id="CLU_024775_3_0_14"/>
<dbReference type="KEGG" id="mpj:MPNE_0056"/>
<dbReference type="PROSITE" id="PS51257">
    <property type="entry name" value="PROKAR_LIPOPROTEIN"/>
    <property type="match status" value="1"/>
</dbReference>
<dbReference type="InterPro" id="IPR052745">
    <property type="entry name" value="G3P_Oxidase/Oxidoreductase"/>
</dbReference>
<dbReference type="PANTHER" id="PTHR42720:SF1">
    <property type="entry name" value="GLYCEROL 3-PHOSPHATE OXIDASE"/>
    <property type="match status" value="1"/>
</dbReference>